<protein>
    <submittedName>
        <fullName evidence="4">ATP-binding protein</fullName>
    </submittedName>
</protein>
<dbReference type="Gene3D" id="3.30.565.10">
    <property type="entry name" value="Histidine kinase-like ATPase, C-terminal domain"/>
    <property type="match status" value="1"/>
</dbReference>
<keyword evidence="1" id="KW-0418">Kinase</keyword>
<dbReference type="PANTHER" id="PTHR35526:SF3">
    <property type="entry name" value="ANTI-SIGMA-F FACTOR RSBW"/>
    <property type="match status" value="1"/>
</dbReference>
<dbReference type="SUPFAM" id="SSF55874">
    <property type="entry name" value="ATPase domain of HSP90 chaperone/DNA topoisomerase II/histidine kinase"/>
    <property type="match status" value="1"/>
</dbReference>
<dbReference type="InterPro" id="IPR050267">
    <property type="entry name" value="Anti-sigma-factor_SerPK"/>
</dbReference>
<reference evidence="4 5" key="1">
    <citation type="submission" date="2024-06" db="EMBL/GenBank/DDBJ databases">
        <title>The Natural Products Discovery Center: Release of the First 8490 Sequenced Strains for Exploring Actinobacteria Biosynthetic Diversity.</title>
        <authorList>
            <person name="Kalkreuter E."/>
            <person name="Kautsar S.A."/>
            <person name="Yang D."/>
            <person name="Bader C.D."/>
            <person name="Teijaro C.N."/>
            <person name="Fluegel L."/>
            <person name="Davis C.M."/>
            <person name="Simpson J.R."/>
            <person name="Lauterbach L."/>
            <person name="Steele A.D."/>
            <person name="Gui C."/>
            <person name="Meng S."/>
            <person name="Li G."/>
            <person name="Viehrig K."/>
            <person name="Ye F."/>
            <person name="Su P."/>
            <person name="Kiefer A.F."/>
            <person name="Nichols A."/>
            <person name="Cepeda A.J."/>
            <person name="Yan W."/>
            <person name="Fan B."/>
            <person name="Jiang Y."/>
            <person name="Adhikari A."/>
            <person name="Zheng C.-J."/>
            <person name="Schuster L."/>
            <person name="Cowan T.M."/>
            <person name="Smanski M.J."/>
            <person name="Chevrette M.G."/>
            <person name="De Carvalho L.P.S."/>
            <person name="Shen B."/>
        </authorList>
    </citation>
    <scope>NUCLEOTIDE SEQUENCE [LARGE SCALE GENOMIC DNA]</scope>
    <source>
        <strain evidence="4 5">NPDC045705</strain>
    </source>
</reference>
<dbReference type="RefSeq" id="WP_359217110.1">
    <property type="nucleotide sequence ID" value="NZ_JBEZAM010000110.1"/>
</dbReference>
<dbReference type="InterPro" id="IPR003594">
    <property type="entry name" value="HATPase_dom"/>
</dbReference>
<dbReference type="GO" id="GO:0005524">
    <property type="term" value="F:ATP binding"/>
    <property type="evidence" value="ECO:0007669"/>
    <property type="project" value="UniProtKB-KW"/>
</dbReference>
<dbReference type="InterPro" id="IPR036890">
    <property type="entry name" value="HATPase_C_sf"/>
</dbReference>
<gene>
    <name evidence="4" type="ORF">AB0A76_34850</name>
</gene>
<proteinExistence type="predicted"/>
<evidence type="ECO:0000259" key="3">
    <source>
        <dbReference type="Pfam" id="PF13581"/>
    </source>
</evidence>
<keyword evidence="1" id="KW-0808">Transferase</keyword>
<comment type="caution">
    <text evidence="4">The sequence shown here is derived from an EMBL/GenBank/DDBJ whole genome shotgun (WGS) entry which is preliminary data.</text>
</comment>
<feature type="domain" description="Histidine kinase/HSP90-like ATPase" evidence="3">
    <location>
        <begin position="30"/>
        <end position="136"/>
    </location>
</feature>
<dbReference type="CDD" id="cd16936">
    <property type="entry name" value="HATPase_RsbW-like"/>
    <property type="match status" value="1"/>
</dbReference>
<keyword evidence="4" id="KW-0067">ATP-binding</keyword>
<name>A0ABV3D9B7_STREX</name>
<evidence type="ECO:0000313" key="5">
    <source>
        <dbReference type="Proteomes" id="UP001551210"/>
    </source>
</evidence>
<evidence type="ECO:0000313" key="4">
    <source>
        <dbReference type="EMBL" id="MEU7298308.1"/>
    </source>
</evidence>
<dbReference type="Pfam" id="PF13581">
    <property type="entry name" value="HATPase_c_2"/>
    <property type="match status" value="1"/>
</dbReference>
<sequence length="148" mass="15568">MNTRSGTRSRAAGTTSRGATGSGGSSPVRTPAQARQLVRHTLAALGPARPSQVDDLLLVTSELVTNALRHGGGVAAFGIGVGSDRVTVSVSDASGESPLYELRDELRPGGFGWPIVLRLCREVTVDRHPDGKTIHATVAFDRRPAHHQ</sequence>
<keyword evidence="1" id="KW-0723">Serine/threonine-protein kinase</keyword>
<evidence type="ECO:0000256" key="2">
    <source>
        <dbReference type="SAM" id="MobiDB-lite"/>
    </source>
</evidence>
<feature type="compositionally biased region" description="Low complexity" evidence="2">
    <location>
        <begin position="1"/>
        <end position="19"/>
    </location>
</feature>
<keyword evidence="4" id="KW-0547">Nucleotide-binding</keyword>
<dbReference type="PANTHER" id="PTHR35526">
    <property type="entry name" value="ANTI-SIGMA-F FACTOR RSBW-RELATED"/>
    <property type="match status" value="1"/>
</dbReference>
<dbReference type="EMBL" id="JBEZAM010000110">
    <property type="protein sequence ID" value="MEU7298308.1"/>
    <property type="molecule type" value="Genomic_DNA"/>
</dbReference>
<evidence type="ECO:0000256" key="1">
    <source>
        <dbReference type="ARBA" id="ARBA00022527"/>
    </source>
</evidence>
<keyword evidence="5" id="KW-1185">Reference proteome</keyword>
<feature type="region of interest" description="Disordered" evidence="2">
    <location>
        <begin position="1"/>
        <end position="30"/>
    </location>
</feature>
<dbReference type="Proteomes" id="UP001551210">
    <property type="component" value="Unassembled WGS sequence"/>
</dbReference>
<organism evidence="4 5">
    <name type="scientific">Streptomyces exfoliatus</name>
    <name type="common">Streptomyces hydrogenans</name>
    <dbReference type="NCBI Taxonomy" id="1905"/>
    <lineage>
        <taxon>Bacteria</taxon>
        <taxon>Bacillati</taxon>
        <taxon>Actinomycetota</taxon>
        <taxon>Actinomycetes</taxon>
        <taxon>Kitasatosporales</taxon>
        <taxon>Streptomycetaceae</taxon>
        <taxon>Streptomyces</taxon>
    </lineage>
</organism>
<accession>A0ABV3D9B7</accession>